<feature type="transmembrane region" description="Helical" evidence="1">
    <location>
        <begin position="88"/>
        <end position="106"/>
    </location>
</feature>
<dbReference type="PANTHER" id="PTHR37309:SF1">
    <property type="entry name" value="SLR0284 PROTEIN"/>
    <property type="match status" value="1"/>
</dbReference>
<keyword evidence="1" id="KW-0472">Membrane</keyword>
<keyword evidence="1" id="KW-1133">Transmembrane helix</keyword>
<dbReference type="InterPro" id="IPR007165">
    <property type="entry name" value="Phage_holin_4_2"/>
</dbReference>
<name>A0ABW7N3J6_9BACT</name>
<sequence length="116" mass="12529">MNFIVRLLLSALAVIIVSYLLPGVYVEGFLAAVILALVLSLLNLTIKPILILLTIPLTVFTLGLFLLVINALIILIADAIIPGFEVAGFWWALLFSLLLSLTNALLTDLSGAKRNN</sequence>
<dbReference type="Pfam" id="PF04020">
    <property type="entry name" value="Phage_holin_4_2"/>
    <property type="match status" value="1"/>
</dbReference>
<reference evidence="2 3" key="1">
    <citation type="journal article" date="2013" name="Int. J. Syst. Evol. Microbiol.">
        <title>Marinoscillum luteum sp. nov., isolated from marine sediment.</title>
        <authorList>
            <person name="Cha I.T."/>
            <person name="Park S.J."/>
            <person name="Kim S.J."/>
            <person name="Kim J.G."/>
            <person name="Jung M.Y."/>
            <person name="Shin K.S."/>
            <person name="Kwon K.K."/>
            <person name="Yang S.H."/>
            <person name="Seo Y.S."/>
            <person name="Rhee S.K."/>
        </authorList>
    </citation>
    <scope>NUCLEOTIDE SEQUENCE [LARGE SCALE GENOMIC DNA]</scope>
    <source>
        <strain evidence="2 3">KCTC 23939</strain>
    </source>
</reference>
<proteinExistence type="predicted"/>
<dbReference type="RefSeq" id="WP_395415787.1">
    <property type="nucleotide sequence ID" value="NZ_JBIPKE010000007.1"/>
</dbReference>
<dbReference type="PANTHER" id="PTHR37309">
    <property type="entry name" value="SLR0284 PROTEIN"/>
    <property type="match status" value="1"/>
</dbReference>
<accession>A0ABW7N3J6</accession>
<feature type="transmembrane region" description="Helical" evidence="1">
    <location>
        <begin position="23"/>
        <end position="42"/>
    </location>
</feature>
<comment type="caution">
    <text evidence="2">The sequence shown here is derived from an EMBL/GenBank/DDBJ whole genome shotgun (WGS) entry which is preliminary data.</text>
</comment>
<evidence type="ECO:0000256" key="1">
    <source>
        <dbReference type="SAM" id="Phobius"/>
    </source>
</evidence>
<dbReference type="EMBL" id="JBIPKE010000007">
    <property type="protein sequence ID" value="MFH6981975.1"/>
    <property type="molecule type" value="Genomic_DNA"/>
</dbReference>
<protein>
    <submittedName>
        <fullName evidence="2">Phage holin family protein</fullName>
    </submittedName>
</protein>
<keyword evidence="3" id="KW-1185">Reference proteome</keyword>
<gene>
    <name evidence="2" type="ORF">ACHKAR_00925</name>
</gene>
<keyword evidence="1" id="KW-0812">Transmembrane</keyword>
<feature type="transmembrane region" description="Helical" evidence="1">
    <location>
        <begin position="49"/>
        <end position="76"/>
    </location>
</feature>
<evidence type="ECO:0000313" key="3">
    <source>
        <dbReference type="Proteomes" id="UP001610063"/>
    </source>
</evidence>
<organism evidence="2 3">
    <name type="scientific">Marinoscillum luteum</name>
    <dbReference type="NCBI Taxonomy" id="861051"/>
    <lineage>
        <taxon>Bacteria</taxon>
        <taxon>Pseudomonadati</taxon>
        <taxon>Bacteroidota</taxon>
        <taxon>Cytophagia</taxon>
        <taxon>Cytophagales</taxon>
        <taxon>Reichenbachiellaceae</taxon>
        <taxon>Marinoscillum</taxon>
    </lineage>
</organism>
<dbReference type="Proteomes" id="UP001610063">
    <property type="component" value="Unassembled WGS sequence"/>
</dbReference>
<evidence type="ECO:0000313" key="2">
    <source>
        <dbReference type="EMBL" id="MFH6981975.1"/>
    </source>
</evidence>